<reference evidence="1" key="1">
    <citation type="submission" date="2019-10" db="EMBL/GenBank/DDBJ databases">
        <title>Conservation and host-specific expression of non-tandemly repeated heterogenous ribosome RNA gene in arbuscular mycorrhizal fungi.</title>
        <authorList>
            <person name="Maeda T."/>
            <person name="Kobayashi Y."/>
            <person name="Nakagawa T."/>
            <person name="Ezawa T."/>
            <person name="Yamaguchi K."/>
            <person name="Bino T."/>
            <person name="Nishimoto Y."/>
            <person name="Shigenobu S."/>
            <person name="Kawaguchi M."/>
        </authorList>
    </citation>
    <scope>NUCLEOTIDE SEQUENCE</scope>
    <source>
        <strain evidence="1">HR1</strain>
    </source>
</reference>
<name>A0A8H3R532_9GLOM</name>
<proteinExistence type="predicted"/>
<dbReference type="AlphaFoldDB" id="A0A8H3R532"/>
<protein>
    <submittedName>
        <fullName evidence="1">Uncharacterized protein</fullName>
    </submittedName>
</protein>
<organism evidence="1 2">
    <name type="scientific">Rhizophagus clarus</name>
    <dbReference type="NCBI Taxonomy" id="94130"/>
    <lineage>
        <taxon>Eukaryota</taxon>
        <taxon>Fungi</taxon>
        <taxon>Fungi incertae sedis</taxon>
        <taxon>Mucoromycota</taxon>
        <taxon>Glomeromycotina</taxon>
        <taxon>Glomeromycetes</taxon>
        <taxon>Glomerales</taxon>
        <taxon>Glomeraceae</taxon>
        <taxon>Rhizophagus</taxon>
    </lineage>
</organism>
<evidence type="ECO:0000313" key="1">
    <source>
        <dbReference type="EMBL" id="GET03717.1"/>
    </source>
</evidence>
<comment type="caution">
    <text evidence="1">The sequence shown here is derived from an EMBL/GenBank/DDBJ whole genome shotgun (WGS) entry which is preliminary data.</text>
</comment>
<dbReference type="Proteomes" id="UP000615446">
    <property type="component" value="Unassembled WGS sequence"/>
</dbReference>
<gene>
    <name evidence="1" type="ORF">RCL2_003004100</name>
</gene>
<dbReference type="EMBL" id="BLAL01000324">
    <property type="protein sequence ID" value="GET03717.1"/>
    <property type="molecule type" value="Genomic_DNA"/>
</dbReference>
<evidence type="ECO:0000313" key="2">
    <source>
        <dbReference type="Proteomes" id="UP000615446"/>
    </source>
</evidence>
<sequence>MTYIKCKIWSFSDDLIHQKERWEAMKTGHRYYTVKALIDTSSRADKISKNLANRLGRKYGNYYKNKKEKDRLFSSIDKILNNFEVNKDHYLKANLILGLPWLSLREVEINIQKGIKIYGNFILFCKYLNNDKPFYNFESDSSKSDSAELRKELKS</sequence>
<accession>A0A8H3R532</accession>